<dbReference type="SUPFAM" id="SSF52172">
    <property type="entry name" value="CheY-like"/>
    <property type="match status" value="1"/>
</dbReference>
<dbReference type="CDD" id="cd17536">
    <property type="entry name" value="REC_YesN-like"/>
    <property type="match status" value="1"/>
</dbReference>
<evidence type="ECO:0000256" key="1">
    <source>
        <dbReference type="ARBA" id="ARBA00022553"/>
    </source>
</evidence>
<dbReference type="Gene3D" id="3.40.50.2300">
    <property type="match status" value="1"/>
</dbReference>
<keyword evidence="1 6" id="KW-0597">Phosphoprotein</keyword>
<dbReference type="PANTHER" id="PTHR48111">
    <property type="entry name" value="REGULATOR OF RPOS"/>
    <property type="match status" value="1"/>
</dbReference>
<evidence type="ECO:0000313" key="9">
    <source>
        <dbReference type="Proteomes" id="UP001589855"/>
    </source>
</evidence>
<keyword evidence="2" id="KW-0902">Two-component regulatory system</keyword>
<proteinExistence type="predicted"/>
<dbReference type="InterPro" id="IPR001789">
    <property type="entry name" value="Sig_transdc_resp-reg_receiver"/>
</dbReference>
<dbReference type="Pfam" id="PF00072">
    <property type="entry name" value="Response_reg"/>
    <property type="match status" value="1"/>
</dbReference>
<evidence type="ECO:0000256" key="2">
    <source>
        <dbReference type="ARBA" id="ARBA00023012"/>
    </source>
</evidence>
<feature type="domain" description="Response regulatory" evidence="7">
    <location>
        <begin position="3"/>
        <end position="120"/>
    </location>
</feature>
<evidence type="ECO:0000259" key="7">
    <source>
        <dbReference type="PROSITE" id="PS50110"/>
    </source>
</evidence>
<dbReference type="PANTHER" id="PTHR48111:SF1">
    <property type="entry name" value="TWO-COMPONENT RESPONSE REGULATOR ORR33"/>
    <property type="match status" value="1"/>
</dbReference>
<evidence type="ECO:0000256" key="5">
    <source>
        <dbReference type="ARBA" id="ARBA00023163"/>
    </source>
</evidence>
<evidence type="ECO:0000313" key="8">
    <source>
        <dbReference type="EMBL" id="MFC0424366.1"/>
    </source>
</evidence>
<dbReference type="InterPro" id="IPR039420">
    <property type="entry name" value="WalR-like"/>
</dbReference>
<feature type="modified residue" description="4-aspartylphosphate" evidence="6">
    <location>
        <position position="55"/>
    </location>
</feature>
<evidence type="ECO:0000256" key="4">
    <source>
        <dbReference type="ARBA" id="ARBA00023125"/>
    </source>
</evidence>
<protein>
    <submittedName>
        <fullName evidence="8">Response regulator</fullName>
    </submittedName>
</protein>
<dbReference type="InterPro" id="IPR011006">
    <property type="entry name" value="CheY-like_superfamily"/>
</dbReference>
<keyword evidence="3" id="KW-0805">Transcription regulation</keyword>
<dbReference type="EMBL" id="JBHLUK010000070">
    <property type="protein sequence ID" value="MFC0424366.1"/>
    <property type="molecule type" value="Genomic_DNA"/>
</dbReference>
<sequence>MHSVMIVDDEYMILKGMAKVVDWQANGFEIVQTARNGQQALTAFKQRPVDLVITDVRMPGSTGLELMQQLHAQPNAPLVIVLSGYQEFDYVKEALRYGAIDYLVKPIDAEELVKVLQKAHQRLNQQVKIDATKRYYLEMQTERLVAGDLPAAQSAEVLASAGVTANEDQFTVLACNVVHNFEALSRTCQEQHQQLFYSSQDQLIVVFVGSHARLKQFIRYLETTQLISGRSFVTVGQQVHTLDQLADSLEQAQTLAELYQFYEGRVPFLSGASRTEWLRQAEIPKISLVAFK</sequence>
<keyword evidence="5" id="KW-0804">Transcription</keyword>
<organism evidence="8 9">
    <name type="scientific">Lactiplantibacillus plajomi</name>
    <dbReference type="NCBI Taxonomy" id="1457217"/>
    <lineage>
        <taxon>Bacteria</taxon>
        <taxon>Bacillati</taxon>
        <taxon>Bacillota</taxon>
        <taxon>Bacilli</taxon>
        <taxon>Lactobacillales</taxon>
        <taxon>Lactobacillaceae</taxon>
        <taxon>Lactiplantibacillus</taxon>
    </lineage>
</organism>
<dbReference type="RefSeq" id="WP_137645059.1">
    <property type="nucleotide sequence ID" value="NZ_BAABRM010000011.1"/>
</dbReference>
<dbReference type="Proteomes" id="UP001589855">
    <property type="component" value="Unassembled WGS sequence"/>
</dbReference>
<evidence type="ECO:0000256" key="3">
    <source>
        <dbReference type="ARBA" id="ARBA00023015"/>
    </source>
</evidence>
<keyword evidence="4" id="KW-0238">DNA-binding</keyword>
<gene>
    <name evidence="8" type="ORF">ACFFGS_09575</name>
</gene>
<evidence type="ECO:0000256" key="6">
    <source>
        <dbReference type="PROSITE-ProRule" id="PRU00169"/>
    </source>
</evidence>
<dbReference type="SMART" id="SM00448">
    <property type="entry name" value="REC"/>
    <property type="match status" value="1"/>
</dbReference>
<dbReference type="PROSITE" id="PS50110">
    <property type="entry name" value="RESPONSE_REGULATORY"/>
    <property type="match status" value="1"/>
</dbReference>
<name>A0ABV6K4M9_9LACO</name>
<reference evidence="8 9" key="1">
    <citation type="submission" date="2024-09" db="EMBL/GenBank/DDBJ databases">
        <authorList>
            <person name="Sun Q."/>
            <person name="Mori K."/>
        </authorList>
    </citation>
    <scope>NUCLEOTIDE SEQUENCE [LARGE SCALE GENOMIC DNA]</scope>
    <source>
        <strain evidence="8 9">TBRC 4575</strain>
    </source>
</reference>
<accession>A0ABV6K4M9</accession>
<keyword evidence="9" id="KW-1185">Reference proteome</keyword>
<comment type="caution">
    <text evidence="8">The sequence shown here is derived from an EMBL/GenBank/DDBJ whole genome shotgun (WGS) entry which is preliminary data.</text>
</comment>